<proteinExistence type="predicted"/>
<accession>A0A3B0MH21</accession>
<organism evidence="1">
    <name type="scientific">Arsenophonus endosymbiont of Trialeurodes vaporariorum</name>
    <dbReference type="NCBI Taxonomy" id="235567"/>
    <lineage>
        <taxon>Bacteria</taxon>
        <taxon>Pseudomonadati</taxon>
        <taxon>Pseudomonadota</taxon>
        <taxon>Gammaproteobacteria</taxon>
        <taxon>Enterobacterales</taxon>
        <taxon>Morganellaceae</taxon>
        <taxon>Arsenophonus</taxon>
    </lineage>
</organism>
<evidence type="ECO:0000313" key="1">
    <source>
        <dbReference type="EMBL" id="SSW94714.1"/>
    </source>
</evidence>
<gene>
    <name evidence="1" type="ORF">ARTV_0242</name>
</gene>
<name>A0A3B0MH21_9GAMM</name>
<dbReference type="EMBL" id="UFQR01000001">
    <property type="protein sequence ID" value="SSW94714.1"/>
    <property type="molecule type" value="Genomic_DNA"/>
</dbReference>
<protein>
    <submittedName>
        <fullName evidence="1">Uncharacterized protein</fullName>
    </submittedName>
</protein>
<reference evidence="1" key="1">
    <citation type="submission" date="2018-04" db="EMBL/GenBank/DDBJ databases">
        <authorList>
            <person name="Go L.Y."/>
            <person name="Mitchell J.A."/>
        </authorList>
    </citation>
    <scope>NUCLEOTIDE SEQUENCE</scope>
    <source>
        <strain evidence="1">ARTV</strain>
    </source>
</reference>
<sequence>MHQSDFIISRLIADFHFKEQNGYLRQGVCPQCNKKELFTAIEKPFVLKCGRENKCGAE</sequence>
<dbReference type="AlphaFoldDB" id="A0A3B0MH21"/>